<gene>
    <name evidence="7" type="ORF">ENU66_06380</name>
    <name evidence="8" type="ORF">ENU66_06585</name>
</gene>
<organism evidence="7">
    <name type="scientific">candidate division WOR-3 bacterium</name>
    <dbReference type="NCBI Taxonomy" id="2052148"/>
    <lineage>
        <taxon>Bacteria</taxon>
        <taxon>Bacteria division WOR-3</taxon>
    </lineage>
</organism>
<evidence type="ECO:0000256" key="1">
    <source>
        <dbReference type="ARBA" id="ARBA00004651"/>
    </source>
</evidence>
<evidence type="ECO:0000256" key="3">
    <source>
        <dbReference type="ARBA" id="ARBA00022692"/>
    </source>
</evidence>
<dbReference type="NCBIfam" id="TIGR00374">
    <property type="entry name" value="flippase-like domain"/>
    <property type="match status" value="1"/>
</dbReference>
<keyword evidence="2" id="KW-1003">Cell membrane</keyword>
<comment type="caution">
    <text evidence="7">The sequence shown here is derived from an EMBL/GenBank/DDBJ whole genome shotgun (WGS) entry which is preliminary data.</text>
</comment>
<feature type="transmembrane region" description="Helical" evidence="6">
    <location>
        <begin position="203"/>
        <end position="223"/>
    </location>
</feature>
<keyword evidence="3 6" id="KW-0812">Transmembrane</keyword>
<dbReference type="GO" id="GO:0005886">
    <property type="term" value="C:plasma membrane"/>
    <property type="evidence" value="ECO:0007669"/>
    <property type="project" value="UniProtKB-SubCell"/>
</dbReference>
<dbReference type="AlphaFoldDB" id="A0A7V3ZYF4"/>
<dbReference type="PANTHER" id="PTHR40277">
    <property type="entry name" value="BLL5419 PROTEIN"/>
    <property type="match status" value="1"/>
</dbReference>
<evidence type="ECO:0000313" key="8">
    <source>
        <dbReference type="EMBL" id="HGL17973.1"/>
    </source>
</evidence>
<dbReference type="EMBL" id="DTDJ01000043">
    <property type="protein sequence ID" value="HGL17973.1"/>
    <property type="molecule type" value="Genomic_DNA"/>
</dbReference>
<name>A0A7V3ZYF4_UNCW3</name>
<reference evidence="7" key="1">
    <citation type="journal article" date="2020" name="mSystems">
        <title>Genome- and Community-Level Interaction Insights into Carbon Utilization and Element Cycling Functions of Hydrothermarchaeota in Hydrothermal Sediment.</title>
        <authorList>
            <person name="Zhou Z."/>
            <person name="Liu Y."/>
            <person name="Xu W."/>
            <person name="Pan J."/>
            <person name="Luo Z.H."/>
            <person name="Li M."/>
        </authorList>
    </citation>
    <scope>NUCLEOTIDE SEQUENCE [LARGE SCALE GENOMIC DNA]</scope>
    <source>
        <strain evidence="7">SpSt-69</strain>
    </source>
</reference>
<keyword evidence="4 6" id="KW-1133">Transmembrane helix</keyword>
<feature type="transmembrane region" description="Helical" evidence="6">
    <location>
        <begin position="121"/>
        <end position="137"/>
    </location>
</feature>
<keyword evidence="5 6" id="KW-0472">Membrane</keyword>
<evidence type="ECO:0000256" key="2">
    <source>
        <dbReference type="ARBA" id="ARBA00022475"/>
    </source>
</evidence>
<evidence type="ECO:0000313" key="7">
    <source>
        <dbReference type="EMBL" id="HGL17934.1"/>
    </source>
</evidence>
<dbReference type="EMBL" id="DTDJ01000043">
    <property type="protein sequence ID" value="HGL17934.1"/>
    <property type="molecule type" value="Genomic_DNA"/>
</dbReference>
<accession>A0A7V3ZYF4</accession>
<feature type="transmembrane region" description="Helical" evidence="6">
    <location>
        <begin position="235"/>
        <end position="256"/>
    </location>
</feature>
<dbReference type="PANTHER" id="PTHR40277:SF1">
    <property type="entry name" value="BLL5419 PROTEIN"/>
    <property type="match status" value="1"/>
</dbReference>
<proteinExistence type="predicted"/>
<evidence type="ECO:0000256" key="6">
    <source>
        <dbReference type="SAM" id="Phobius"/>
    </source>
</evidence>
<feature type="transmembrane region" description="Helical" evidence="6">
    <location>
        <begin position="276"/>
        <end position="298"/>
    </location>
</feature>
<dbReference type="Pfam" id="PF03706">
    <property type="entry name" value="LPG_synthase_TM"/>
    <property type="match status" value="1"/>
</dbReference>
<sequence>MKKLTNVIKIIVSLGLLIFILTRLEWKKLIYEIKATNYFFLIPATLLYFIAILLSAYRWVIFLKLRGIQLSLPQALKFYLISIFAGNFLPSGGLDIVRALYAGRGSSVSVALAATFIDRLAGFYAILFYLILAAITLSMKAKTLLKLTIIGILLLLAFNLLLFTKQFYTWVNTIKRTRITIPIIKFLNSIYDFRSEWPVILKMFPVSILIQLCFSLVPIVMSPGLNVKIPFLESILLLPIINFVIMIPITVSGLGLREGAFIILYGDLIGREKSLLLSLFYYLTSIILSIIGWVLFLLDKPEKYIK</sequence>
<dbReference type="InterPro" id="IPR022791">
    <property type="entry name" value="L-PG_synthase/AglD"/>
</dbReference>
<feature type="transmembrane region" description="Helical" evidence="6">
    <location>
        <begin position="144"/>
        <end position="163"/>
    </location>
</feature>
<evidence type="ECO:0000256" key="5">
    <source>
        <dbReference type="ARBA" id="ARBA00023136"/>
    </source>
</evidence>
<comment type="subcellular location">
    <subcellularLocation>
        <location evidence="1">Cell membrane</location>
        <topology evidence="1">Multi-pass membrane protein</topology>
    </subcellularLocation>
</comment>
<evidence type="ECO:0000256" key="4">
    <source>
        <dbReference type="ARBA" id="ARBA00022989"/>
    </source>
</evidence>
<protein>
    <submittedName>
        <fullName evidence="7">Flippase-like domain-containing protein</fullName>
    </submittedName>
</protein>
<feature type="transmembrane region" description="Helical" evidence="6">
    <location>
        <begin position="7"/>
        <end position="26"/>
    </location>
</feature>
<feature type="transmembrane region" description="Helical" evidence="6">
    <location>
        <begin position="78"/>
        <end position="101"/>
    </location>
</feature>
<feature type="transmembrane region" description="Helical" evidence="6">
    <location>
        <begin position="38"/>
        <end position="57"/>
    </location>
</feature>